<dbReference type="AlphaFoldDB" id="A0A067DKF6"/>
<organism evidence="1 2">
    <name type="scientific">Citrus sinensis</name>
    <name type="common">Sweet orange</name>
    <name type="synonym">Citrus aurantium var. sinensis</name>
    <dbReference type="NCBI Taxonomy" id="2711"/>
    <lineage>
        <taxon>Eukaryota</taxon>
        <taxon>Viridiplantae</taxon>
        <taxon>Streptophyta</taxon>
        <taxon>Embryophyta</taxon>
        <taxon>Tracheophyta</taxon>
        <taxon>Spermatophyta</taxon>
        <taxon>Magnoliopsida</taxon>
        <taxon>eudicotyledons</taxon>
        <taxon>Gunneridae</taxon>
        <taxon>Pentapetalae</taxon>
        <taxon>rosids</taxon>
        <taxon>malvids</taxon>
        <taxon>Sapindales</taxon>
        <taxon>Rutaceae</taxon>
        <taxon>Aurantioideae</taxon>
        <taxon>Citrus</taxon>
    </lineage>
</organism>
<evidence type="ECO:0000313" key="2">
    <source>
        <dbReference type="Proteomes" id="UP000027120"/>
    </source>
</evidence>
<dbReference type="Proteomes" id="UP000027120">
    <property type="component" value="Unassembled WGS sequence"/>
</dbReference>
<gene>
    <name evidence="1" type="ORF">CISIN_1g040806mg</name>
</gene>
<keyword evidence="2" id="KW-1185">Reference proteome</keyword>
<proteinExistence type="predicted"/>
<sequence length="60" mass="6936">MFCWLTLKTLMENIGVTKDYHCGYCAMFGCWTLKKEVMAGSTLFQLRMDSCLKDMMIIIA</sequence>
<dbReference type="EMBL" id="KK785374">
    <property type="protein sequence ID" value="KDO43469.1"/>
    <property type="molecule type" value="Genomic_DNA"/>
</dbReference>
<name>A0A067DKF6_CITSI</name>
<evidence type="ECO:0000313" key="1">
    <source>
        <dbReference type="EMBL" id="KDO43469.1"/>
    </source>
</evidence>
<accession>A0A067DKF6</accession>
<reference evidence="1 2" key="1">
    <citation type="submission" date="2014-04" db="EMBL/GenBank/DDBJ databases">
        <authorList>
            <consortium name="International Citrus Genome Consortium"/>
            <person name="Gmitter F."/>
            <person name="Chen C."/>
            <person name="Farmerie W."/>
            <person name="Harkins T."/>
            <person name="Desany B."/>
            <person name="Mohiuddin M."/>
            <person name="Kodira C."/>
            <person name="Borodovsky M."/>
            <person name="Lomsadze A."/>
            <person name="Burns P."/>
            <person name="Jenkins J."/>
            <person name="Prochnik S."/>
            <person name="Shu S."/>
            <person name="Chapman J."/>
            <person name="Pitluck S."/>
            <person name="Schmutz J."/>
            <person name="Rokhsar D."/>
        </authorList>
    </citation>
    <scope>NUCLEOTIDE SEQUENCE</scope>
</reference>
<protein>
    <submittedName>
        <fullName evidence="1">Uncharacterized protein</fullName>
    </submittedName>
</protein>